<evidence type="ECO:0000313" key="1">
    <source>
        <dbReference type="EMBL" id="GAA0160733.1"/>
    </source>
</evidence>
<comment type="caution">
    <text evidence="1">The sequence shown here is derived from an EMBL/GenBank/DDBJ whole genome shotgun (WGS) entry which is preliminary data.</text>
</comment>
<dbReference type="AlphaFoldDB" id="A0AAV3QAX5"/>
<gene>
    <name evidence="1" type="ORF">LIER_43536</name>
</gene>
<accession>A0AAV3QAX5</accession>
<sequence>MLAQKLLEAILCGLTIAKRQHLHNLNIITDRFFSQIWFQIYRELAVDKEWRKVLQEDLCKLCNVLQVFVKIQDEADYIPMEVFVMMKAIGSHKKKHDEHNSLLEIIGCSSSSPTTSKFTCLSLKQLNCFSSVKQIPWRRDIASRTKDINETMNKVFSEMEDSELASNKVSLTIMMIDETKLRLLMS</sequence>
<reference evidence="1 2" key="1">
    <citation type="submission" date="2024-01" db="EMBL/GenBank/DDBJ databases">
        <title>The complete chloroplast genome sequence of Lithospermum erythrorhizon: insights into the phylogenetic relationship among Boraginaceae species and the maternal lineages of purple gromwells.</title>
        <authorList>
            <person name="Okada T."/>
            <person name="Watanabe K."/>
        </authorList>
    </citation>
    <scope>NUCLEOTIDE SEQUENCE [LARGE SCALE GENOMIC DNA]</scope>
</reference>
<keyword evidence="2" id="KW-1185">Reference proteome</keyword>
<dbReference type="EMBL" id="BAABME010036100">
    <property type="protein sequence ID" value="GAA0160733.1"/>
    <property type="molecule type" value="Genomic_DNA"/>
</dbReference>
<dbReference type="Proteomes" id="UP001454036">
    <property type="component" value="Unassembled WGS sequence"/>
</dbReference>
<evidence type="ECO:0000313" key="2">
    <source>
        <dbReference type="Proteomes" id="UP001454036"/>
    </source>
</evidence>
<protein>
    <submittedName>
        <fullName evidence="1">Uncharacterized protein</fullName>
    </submittedName>
</protein>
<name>A0AAV3QAX5_LITER</name>
<organism evidence="1 2">
    <name type="scientific">Lithospermum erythrorhizon</name>
    <name type="common">Purple gromwell</name>
    <name type="synonym">Lithospermum officinale var. erythrorhizon</name>
    <dbReference type="NCBI Taxonomy" id="34254"/>
    <lineage>
        <taxon>Eukaryota</taxon>
        <taxon>Viridiplantae</taxon>
        <taxon>Streptophyta</taxon>
        <taxon>Embryophyta</taxon>
        <taxon>Tracheophyta</taxon>
        <taxon>Spermatophyta</taxon>
        <taxon>Magnoliopsida</taxon>
        <taxon>eudicotyledons</taxon>
        <taxon>Gunneridae</taxon>
        <taxon>Pentapetalae</taxon>
        <taxon>asterids</taxon>
        <taxon>lamiids</taxon>
        <taxon>Boraginales</taxon>
        <taxon>Boraginaceae</taxon>
        <taxon>Boraginoideae</taxon>
        <taxon>Lithospermeae</taxon>
        <taxon>Lithospermum</taxon>
    </lineage>
</organism>
<proteinExistence type="predicted"/>